<evidence type="ECO:0000313" key="2">
    <source>
        <dbReference type="Proteomes" id="UP000233535"/>
    </source>
</evidence>
<keyword evidence="2" id="KW-1185">Reference proteome</keyword>
<protein>
    <submittedName>
        <fullName evidence="1">Uncharacterized protein</fullName>
    </submittedName>
</protein>
<dbReference type="Proteomes" id="UP000233535">
    <property type="component" value="Unassembled WGS sequence"/>
</dbReference>
<sequence length="89" mass="10496">MNKQNPILIVDVDLNHYALYQKKETEVYYLVEINEIIQKSNTEDIIYQCYSTTYTKENDRYVVRLNDNGLTLEISNDDLQSVPVKCNPF</sequence>
<dbReference type="EMBL" id="MVDD01000025">
    <property type="protein sequence ID" value="PKQ60469.1"/>
    <property type="molecule type" value="Genomic_DNA"/>
</dbReference>
<accession>A0A2N3HQZ7</accession>
<dbReference type="RefSeq" id="WP_101263362.1">
    <property type="nucleotide sequence ID" value="NZ_MVDD01000025.1"/>
</dbReference>
<proteinExistence type="predicted"/>
<comment type="caution">
    <text evidence="1">The sequence shown here is derived from an EMBL/GenBank/DDBJ whole genome shotgun (WGS) entry which is preliminary data.</text>
</comment>
<evidence type="ECO:0000313" key="1">
    <source>
        <dbReference type="EMBL" id="PKQ60469.1"/>
    </source>
</evidence>
<organism evidence="1 2">
    <name type="scientific">Labilibaculum filiforme</name>
    <dbReference type="NCBI Taxonomy" id="1940526"/>
    <lineage>
        <taxon>Bacteria</taxon>
        <taxon>Pseudomonadati</taxon>
        <taxon>Bacteroidota</taxon>
        <taxon>Bacteroidia</taxon>
        <taxon>Marinilabiliales</taxon>
        <taxon>Marinifilaceae</taxon>
        <taxon>Labilibaculum</taxon>
    </lineage>
</organism>
<gene>
    <name evidence="1" type="ORF">BZG02_19120</name>
</gene>
<dbReference type="AlphaFoldDB" id="A0A2N3HQZ7"/>
<reference evidence="1 2" key="1">
    <citation type="journal article" date="2017" name="Front. Microbiol.">
        <title>Labilibaculum manganireducens gen. nov., sp. nov. and Labilibaculum filiforme sp. nov., Novel Bacteroidetes Isolated from Subsurface Sediments of the Baltic Sea.</title>
        <authorList>
            <person name="Vandieken V."/>
            <person name="Marshall I.P."/>
            <person name="Niemann H."/>
            <person name="Engelen B."/>
            <person name="Cypionka H."/>
        </authorList>
    </citation>
    <scope>NUCLEOTIDE SEQUENCE [LARGE SCALE GENOMIC DNA]</scope>
    <source>
        <strain evidence="1 2">59.16B</strain>
    </source>
</reference>
<name>A0A2N3HQZ7_9BACT</name>